<keyword evidence="6" id="KW-1185">Reference proteome</keyword>
<accession>A0A916DP84</accession>
<evidence type="ECO:0000256" key="2">
    <source>
        <dbReference type="SAM" id="SignalP"/>
    </source>
</evidence>
<dbReference type="InterPro" id="IPR011935">
    <property type="entry name" value="CHP02231"/>
</dbReference>
<evidence type="ECO:0000259" key="4">
    <source>
        <dbReference type="Pfam" id="PF13600"/>
    </source>
</evidence>
<gene>
    <name evidence="5" type="ORF">AsAng_0010820</name>
</gene>
<dbReference type="Pfam" id="PF13598">
    <property type="entry name" value="DUF4139"/>
    <property type="match status" value="1"/>
</dbReference>
<dbReference type="NCBIfam" id="TIGR02231">
    <property type="entry name" value="mucoidy inhibitor MuiA family protein"/>
    <property type="match status" value="2"/>
</dbReference>
<dbReference type="PANTHER" id="PTHR31005">
    <property type="entry name" value="DUF4139 DOMAIN-CONTAINING PROTEIN"/>
    <property type="match status" value="1"/>
</dbReference>
<dbReference type="InterPro" id="IPR025554">
    <property type="entry name" value="DUF4140"/>
</dbReference>
<reference evidence="5" key="1">
    <citation type="submission" date="2022-09" db="EMBL/GenBank/DDBJ databases">
        <title>Aureispira anguillicida sp. nov., isolated from Leptocephalus of Japanese eel Anguilla japonica.</title>
        <authorList>
            <person name="Yuasa K."/>
            <person name="Mekata T."/>
            <person name="Ikunari K."/>
        </authorList>
    </citation>
    <scope>NUCLEOTIDE SEQUENCE</scope>
    <source>
        <strain evidence="5">EL160426</strain>
    </source>
</reference>
<dbReference type="InterPro" id="IPR037291">
    <property type="entry name" value="DUF4139"/>
</dbReference>
<dbReference type="Pfam" id="PF13600">
    <property type="entry name" value="DUF4140"/>
    <property type="match status" value="1"/>
</dbReference>
<protein>
    <submittedName>
        <fullName evidence="5">Mucoidy inhibitor MuiA family protein</fullName>
    </submittedName>
</protein>
<dbReference type="AlphaFoldDB" id="A0A916DP84"/>
<evidence type="ECO:0000313" key="6">
    <source>
        <dbReference type="Proteomes" id="UP001060919"/>
    </source>
</evidence>
<evidence type="ECO:0000256" key="1">
    <source>
        <dbReference type="SAM" id="Coils"/>
    </source>
</evidence>
<dbReference type="EMBL" id="AP026867">
    <property type="protein sequence ID" value="BDS10374.1"/>
    <property type="molecule type" value="Genomic_DNA"/>
</dbReference>
<sequence>MQNLKILGLILVIASNVFAQEAETRVKSTIEEVIVYQKNARILRKAKANIPAGKSELVLEQLSQKILINSIQVKLSNKNVALVSAVPRVNYLKQTEASERYQTISDSIQLFERALRALALDQKVVQITKKTLLDNNPLGSSKKEGFTVEEVKKVMEFKRKELAALEKELLELDYKRRELQQKEAMLRRQLNVLSNARSKPSGEIVLQLQAAAQVATDIEVVYVVTNAGWRPLYDLKSEGVGKPLELVYKAHVYQSTGFDWEQIKLSLSSSDPSLSHDRPILNPLKLNLLASHYKAKKKKGNTYIQYQGSGNVVLDEEFIRNNPQRNLTGIIASGATVNSVDKGEAINSNGSRSASNDIYINGAPIIGVQEVVVDDIILNFDNEDLLANGNHTIEFDLALLQDIPSDGEKHIVEVKRHEMEVNYEYHIVPKIDKGAFLLAKITNYGQYNLLSGNANIFFEGVYLGQSYLNSKSTMDTLLLSLGRDEKISVKREKLKSVRKENGSLTKERLGFEISVRNNKSESIDINVLDQIPVSKNKELEIKLLESTGAIFYAPYGSLRWRKTLKPNLTEKLKFEYEVKYPKGRGVSKVNG</sequence>
<feature type="coiled-coil region" evidence="1">
    <location>
        <begin position="148"/>
        <end position="199"/>
    </location>
</feature>
<keyword evidence="1" id="KW-0175">Coiled coil</keyword>
<name>A0A916DP84_9BACT</name>
<dbReference type="KEGG" id="aup:AsAng_0010820"/>
<evidence type="ECO:0000259" key="3">
    <source>
        <dbReference type="Pfam" id="PF13598"/>
    </source>
</evidence>
<dbReference type="RefSeq" id="WP_264791694.1">
    <property type="nucleotide sequence ID" value="NZ_AP026867.1"/>
</dbReference>
<feature type="chain" id="PRO_5037318264" evidence="2">
    <location>
        <begin position="20"/>
        <end position="591"/>
    </location>
</feature>
<evidence type="ECO:0000313" key="5">
    <source>
        <dbReference type="EMBL" id="BDS10374.1"/>
    </source>
</evidence>
<organism evidence="5 6">
    <name type="scientific">Aureispira anguillae</name>
    <dbReference type="NCBI Taxonomy" id="2864201"/>
    <lineage>
        <taxon>Bacteria</taxon>
        <taxon>Pseudomonadati</taxon>
        <taxon>Bacteroidota</taxon>
        <taxon>Saprospiria</taxon>
        <taxon>Saprospirales</taxon>
        <taxon>Saprospiraceae</taxon>
        <taxon>Aureispira</taxon>
    </lineage>
</organism>
<keyword evidence="2" id="KW-0732">Signal</keyword>
<proteinExistence type="predicted"/>
<dbReference type="Proteomes" id="UP001060919">
    <property type="component" value="Chromosome"/>
</dbReference>
<feature type="signal peptide" evidence="2">
    <location>
        <begin position="1"/>
        <end position="19"/>
    </location>
</feature>
<feature type="domain" description="DUF4140" evidence="4">
    <location>
        <begin position="33"/>
        <end position="131"/>
    </location>
</feature>
<dbReference type="PANTHER" id="PTHR31005:SF8">
    <property type="entry name" value="DUF4139 DOMAIN-CONTAINING PROTEIN"/>
    <property type="match status" value="1"/>
</dbReference>
<feature type="domain" description="DUF4139" evidence="3">
    <location>
        <begin position="218"/>
        <end position="582"/>
    </location>
</feature>